<reference evidence="3 5" key="2">
    <citation type="submission" date="2013-03" db="EMBL/GenBank/DDBJ databases">
        <title>The Genome Sequence of Enterococcus gilvus ATCC BAA-350 (PacBio/Illumina hybrid assembly).</title>
        <authorList>
            <consortium name="The Broad Institute Genomics Platform"/>
            <consortium name="The Broad Institute Genome Sequencing Center for Infectious Disease"/>
            <person name="Earl A."/>
            <person name="Russ C."/>
            <person name="Gilmore M."/>
            <person name="Surin D."/>
            <person name="Walker B."/>
            <person name="Young S."/>
            <person name="Zeng Q."/>
            <person name="Gargeya S."/>
            <person name="Fitzgerald M."/>
            <person name="Haas B."/>
            <person name="Abouelleil A."/>
            <person name="Allen A.W."/>
            <person name="Alvarado L."/>
            <person name="Arachchi H.M."/>
            <person name="Berlin A.M."/>
            <person name="Chapman S.B."/>
            <person name="Gainer-Dewar J."/>
            <person name="Goldberg J."/>
            <person name="Griggs A."/>
            <person name="Gujja S."/>
            <person name="Hansen M."/>
            <person name="Howarth C."/>
            <person name="Imamovic A."/>
            <person name="Ireland A."/>
            <person name="Larimer J."/>
            <person name="McCowan C."/>
            <person name="Murphy C."/>
            <person name="Pearson M."/>
            <person name="Poon T.W."/>
            <person name="Priest M."/>
            <person name="Roberts A."/>
            <person name="Saif S."/>
            <person name="Shea T."/>
            <person name="Sisk P."/>
            <person name="Sykes S."/>
            <person name="Wortman J."/>
            <person name="Nusbaum C."/>
            <person name="Birren B."/>
        </authorList>
    </citation>
    <scope>NUCLEOTIDE SEQUENCE [LARGE SCALE GENOMIC DNA]</scope>
    <source>
        <strain evidence="3 5">ATCC BAA-350</strain>
    </source>
</reference>
<protein>
    <recommendedName>
        <fullName evidence="6">Lipoprotein</fullName>
    </recommendedName>
</protein>
<accession>R2V799</accession>
<evidence type="ECO:0000313" key="2">
    <source>
        <dbReference type="EMBL" id="EOI53620.1"/>
    </source>
</evidence>
<dbReference type="Proteomes" id="UP000014160">
    <property type="component" value="Unassembled WGS sequence"/>
</dbReference>
<keyword evidence="1" id="KW-0732">Signal</keyword>
<dbReference type="OrthoDB" id="2168472at2"/>
<evidence type="ECO:0000313" key="4">
    <source>
        <dbReference type="Proteomes" id="UP000013750"/>
    </source>
</evidence>
<organism evidence="2 4">
    <name type="scientific">Enterococcus gilvus ATCC BAA-350</name>
    <dbReference type="NCBI Taxonomy" id="1158614"/>
    <lineage>
        <taxon>Bacteria</taxon>
        <taxon>Bacillati</taxon>
        <taxon>Bacillota</taxon>
        <taxon>Bacilli</taxon>
        <taxon>Lactobacillales</taxon>
        <taxon>Enterococcaceae</taxon>
        <taxon>Enterococcus</taxon>
    </lineage>
</organism>
<evidence type="ECO:0000313" key="5">
    <source>
        <dbReference type="Proteomes" id="UP000014160"/>
    </source>
</evidence>
<dbReference type="EMBL" id="ASWH01000001">
    <property type="protein sequence ID" value="EOW81105.1"/>
    <property type="molecule type" value="Genomic_DNA"/>
</dbReference>
<dbReference type="Proteomes" id="UP000013750">
    <property type="component" value="Unassembled WGS sequence"/>
</dbReference>
<evidence type="ECO:0008006" key="6">
    <source>
        <dbReference type="Google" id="ProtNLM"/>
    </source>
</evidence>
<sequence>MKKIVVIAALSLSVLFITGCAKAKNETTKKSEPTQQSVEKTAPVFKGTLSEAPVLDKDTIVLTFKQVEAVNDPDGIGKAFNTDGVILNADKKTVSMDYLSKGSEIEFTLKHPAILTNSLPPQVPGNSIQQITVIK</sequence>
<gene>
    <name evidence="3" type="ORF">I592_00390</name>
    <name evidence="2" type="ORF">UKC_03572</name>
</gene>
<dbReference type="EMBL" id="AJDQ01000012">
    <property type="protein sequence ID" value="EOI53620.1"/>
    <property type="molecule type" value="Genomic_DNA"/>
</dbReference>
<dbReference type="PATRIC" id="fig|1158614.3.peg.3553"/>
<dbReference type="AlphaFoldDB" id="R2V799"/>
<dbReference type="RefSeq" id="WP_010781916.1">
    <property type="nucleotide sequence ID" value="NZ_ASWH01000001.1"/>
</dbReference>
<comment type="caution">
    <text evidence="2">The sequence shown here is derived from an EMBL/GenBank/DDBJ whole genome shotgun (WGS) entry which is preliminary data.</text>
</comment>
<keyword evidence="5" id="KW-1185">Reference proteome</keyword>
<name>R2V799_9ENTE</name>
<dbReference type="eggNOG" id="ENOG502ZDCZ">
    <property type="taxonomic scope" value="Bacteria"/>
</dbReference>
<dbReference type="PROSITE" id="PS51257">
    <property type="entry name" value="PROKAR_LIPOPROTEIN"/>
    <property type="match status" value="1"/>
</dbReference>
<feature type="chain" id="PRO_5004357142" description="Lipoprotein" evidence="1">
    <location>
        <begin position="24"/>
        <end position="135"/>
    </location>
</feature>
<evidence type="ECO:0000313" key="3">
    <source>
        <dbReference type="EMBL" id="EOW81105.1"/>
    </source>
</evidence>
<dbReference type="HOGENOM" id="CLU_149909_0_0_9"/>
<feature type="signal peptide" evidence="1">
    <location>
        <begin position="1"/>
        <end position="23"/>
    </location>
</feature>
<evidence type="ECO:0000256" key="1">
    <source>
        <dbReference type="SAM" id="SignalP"/>
    </source>
</evidence>
<reference evidence="2 4" key="1">
    <citation type="submission" date="2013-02" db="EMBL/GenBank/DDBJ databases">
        <title>The Genome Sequence of Enterococcus gilvus ATCC BAA-350.</title>
        <authorList>
            <consortium name="The Broad Institute Genome Sequencing Platform"/>
            <consortium name="The Broad Institute Genome Sequencing Center for Infectious Disease"/>
            <person name="Earl A.M."/>
            <person name="Gilmore M.S."/>
            <person name="Lebreton F."/>
            <person name="Walker B."/>
            <person name="Young S.K."/>
            <person name="Zeng Q."/>
            <person name="Gargeya S."/>
            <person name="Fitzgerald M."/>
            <person name="Haas B."/>
            <person name="Abouelleil A."/>
            <person name="Alvarado L."/>
            <person name="Arachchi H.M."/>
            <person name="Berlin A.M."/>
            <person name="Chapman S.B."/>
            <person name="Dewar J."/>
            <person name="Goldberg J."/>
            <person name="Griggs A."/>
            <person name="Gujja S."/>
            <person name="Hansen M."/>
            <person name="Howarth C."/>
            <person name="Imamovic A."/>
            <person name="Larimer J."/>
            <person name="McCowan C."/>
            <person name="Murphy C."/>
            <person name="Neiman D."/>
            <person name="Pearson M."/>
            <person name="Priest M."/>
            <person name="Roberts A."/>
            <person name="Saif S."/>
            <person name="Shea T."/>
            <person name="Sisk P."/>
            <person name="Sykes S."/>
            <person name="Wortman J."/>
            <person name="Nusbaum C."/>
            <person name="Birren B."/>
        </authorList>
    </citation>
    <scope>NUCLEOTIDE SEQUENCE [LARGE SCALE GENOMIC DNA]</scope>
    <source>
        <strain evidence="2 4">ATCC BAA-350</strain>
    </source>
</reference>
<proteinExistence type="predicted"/>